<comment type="caution">
    <text evidence="1">The sequence shown here is derived from an EMBL/GenBank/DDBJ whole genome shotgun (WGS) entry which is preliminary data.</text>
</comment>
<name>A0ACB9QCT7_9MYRT</name>
<evidence type="ECO:0000313" key="1">
    <source>
        <dbReference type="EMBL" id="KAI4364241.1"/>
    </source>
</evidence>
<dbReference type="Proteomes" id="UP001057402">
    <property type="component" value="Chromosome 6"/>
</dbReference>
<sequence length="483" mass="53711">MASHFLLVPLMAQGHMIPMFDIARLFASRGVKVTLVTTPANASRFTSVAARSIAAGLDIRVVELEFPVAKAGLPDGCENLDTIPSPEMAGKFLEATEFLRQPFEELFSRLEPRPNCVVSDAFLPFTYEVAQEFGVPRIAFNGLSCFCLLGMYCARTSGVFEKVSSDMEKFVIPGFPDAIEFNRLQIQTKSYFGSPKFFAKILETLAGSYGMIVNSFKELEPAYAKAYRKVKGDKLWVIGPVSSYNKDYADKAERGNKPAKDAEECTRWLDKQEKGSVLYACMGSLCNLKVDQLKELAMGLEESMRPFIWAIRGNYDLQELDDWVSQTGYEEKLAGRGFLIRGWSPQVLILSHPSVGGFLTHCGWNSTLEGISSGTPLLTWPLFGDQFYNEKLVVEVVKTGVSIGAEVPIGWGNEEQSLGVMVTREDVRRGVQRLMDEGDEGEELRRRARELAELAKKAMDVGGSSYVDLSLLISEIMENCHLK</sequence>
<evidence type="ECO:0000313" key="2">
    <source>
        <dbReference type="Proteomes" id="UP001057402"/>
    </source>
</evidence>
<keyword evidence="2" id="KW-1185">Reference proteome</keyword>
<dbReference type="EMBL" id="CM042885">
    <property type="protein sequence ID" value="KAI4364241.1"/>
    <property type="molecule type" value="Genomic_DNA"/>
</dbReference>
<organism evidence="1 2">
    <name type="scientific">Melastoma candidum</name>
    <dbReference type="NCBI Taxonomy" id="119954"/>
    <lineage>
        <taxon>Eukaryota</taxon>
        <taxon>Viridiplantae</taxon>
        <taxon>Streptophyta</taxon>
        <taxon>Embryophyta</taxon>
        <taxon>Tracheophyta</taxon>
        <taxon>Spermatophyta</taxon>
        <taxon>Magnoliopsida</taxon>
        <taxon>eudicotyledons</taxon>
        <taxon>Gunneridae</taxon>
        <taxon>Pentapetalae</taxon>
        <taxon>rosids</taxon>
        <taxon>malvids</taxon>
        <taxon>Myrtales</taxon>
        <taxon>Melastomataceae</taxon>
        <taxon>Melastomatoideae</taxon>
        <taxon>Melastomateae</taxon>
        <taxon>Melastoma</taxon>
    </lineage>
</organism>
<reference evidence="2" key="1">
    <citation type="journal article" date="2023" name="Front. Plant Sci.">
        <title>Chromosomal-level genome assembly of Melastoma candidum provides insights into trichome evolution.</title>
        <authorList>
            <person name="Zhong Y."/>
            <person name="Wu W."/>
            <person name="Sun C."/>
            <person name="Zou P."/>
            <person name="Liu Y."/>
            <person name="Dai S."/>
            <person name="Zhou R."/>
        </authorList>
    </citation>
    <scope>NUCLEOTIDE SEQUENCE [LARGE SCALE GENOMIC DNA]</scope>
</reference>
<gene>
    <name evidence="1" type="ORF">MLD38_020360</name>
</gene>
<accession>A0ACB9QCT7</accession>
<proteinExistence type="predicted"/>
<protein>
    <submittedName>
        <fullName evidence="1">Uncharacterized protein</fullName>
    </submittedName>
</protein>